<evidence type="ECO:0000313" key="10">
    <source>
        <dbReference type="Proteomes" id="UP000199400"/>
    </source>
</evidence>
<evidence type="ECO:0000256" key="2">
    <source>
        <dbReference type="ARBA" id="ARBA00008163"/>
    </source>
</evidence>
<evidence type="ECO:0000313" key="9">
    <source>
        <dbReference type="EMBL" id="SFF34458.1"/>
    </source>
</evidence>
<dbReference type="GO" id="GO:0015483">
    <property type="term" value="F:long-chain fatty acid transporting porin activity"/>
    <property type="evidence" value="ECO:0007669"/>
    <property type="project" value="TreeGrafter"/>
</dbReference>
<proteinExistence type="inferred from homology"/>
<comment type="subcellular location">
    <subcellularLocation>
        <location evidence="1">Cell outer membrane</location>
        <topology evidence="1">Multi-pass membrane protein</topology>
    </subcellularLocation>
</comment>
<dbReference type="Proteomes" id="UP000199400">
    <property type="component" value="Unassembled WGS sequence"/>
</dbReference>
<evidence type="ECO:0000256" key="1">
    <source>
        <dbReference type="ARBA" id="ARBA00004571"/>
    </source>
</evidence>
<dbReference type="OrthoDB" id="9922at2"/>
<comment type="similarity">
    <text evidence="2">Belongs to the OmpP1/FadL family.</text>
</comment>
<keyword evidence="5 8" id="KW-0732">Signal</keyword>
<dbReference type="AlphaFoldDB" id="A0A1I2HY95"/>
<evidence type="ECO:0000256" key="3">
    <source>
        <dbReference type="ARBA" id="ARBA00022452"/>
    </source>
</evidence>
<gene>
    <name evidence="9" type="ORF">SAMN02745121_08280</name>
</gene>
<keyword evidence="10" id="KW-1185">Reference proteome</keyword>
<dbReference type="GO" id="GO:0009279">
    <property type="term" value="C:cell outer membrane"/>
    <property type="evidence" value="ECO:0007669"/>
    <property type="project" value="UniProtKB-SubCell"/>
</dbReference>
<keyword evidence="7" id="KW-0998">Cell outer membrane</keyword>
<dbReference type="PANTHER" id="PTHR35093">
    <property type="entry name" value="OUTER MEMBRANE PROTEIN NMB0088-RELATED"/>
    <property type="match status" value="1"/>
</dbReference>
<keyword evidence="4" id="KW-0812">Transmembrane</keyword>
<feature type="signal peptide" evidence="8">
    <location>
        <begin position="1"/>
        <end position="24"/>
    </location>
</feature>
<protein>
    <submittedName>
        <fullName evidence="9">Long-chain fatty acid transport protein</fullName>
    </submittedName>
</protein>
<evidence type="ECO:0000256" key="6">
    <source>
        <dbReference type="ARBA" id="ARBA00023136"/>
    </source>
</evidence>
<dbReference type="Gene3D" id="2.40.160.60">
    <property type="entry name" value="Outer membrane protein transport protein (OMPP1/FadL/TodX)"/>
    <property type="match status" value="1"/>
</dbReference>
<organism evidence="9 10">
    <name type="scientific">Nannocystis exedens</name>
    <dbReference type="NCBI Taxonomy" id="54"/>
    <lineage>
        <taxon>Bacteria</taxon>
        <taxon>Pseudomonadati</taxon>
        <taxon>Myxococcota</taxon>
        <taxon>Polyangia</taxon>
        <taxon>Nannocystales</taxon>
        <taxon>Nannocystaceae</taxon>
        <taxon>Nannocystis</taxon>
    </lineage>
</organism>
<dbReference type="InterPro" id="IPR005017">
    <property type="entry name" value="OMPP1/FadL/TodX"/>
</dbReference>
<keyword evidence="3" id="KW-1134">Transmembrane beta strand</keyword>
<dbReference type="STRING" id="54.SAMN02745121_08280"/>
<feature type="chain" id="PRO_5011698738" evidence="8">
    <location>
        <begin position="25"/>
        <end position="490"/>
    </location>
</feature>
<reference evidence="10" key="1">
    <citation type="submission" date="2016-10" db="EMBL/GenBank/DDBJ databases">
        <authorList>
            <person name="Varghese N."/>
            <person name="Submissions S."/>
        </authorList>
    </citation>
    <scope>NUCLEOTIDE SEQUENCE [LARGE SCALE GENOMIC DNA]</scope>
    <source>
        <strain evidence="10">ATCC 25963</strain>
    </source>
</reference>
<sequence>MSLARHASRSRTLFACGLLTAALAGVNEARASGLSTARFGGEHGHVTTDNPTAIYYNPAGIALKPGTRIFVDGSFAARWVSYDRPESAINSETGTPEGATDANAGVAKLANFIAGPFAGASSDFGTKFFSAGAAVYFPFGGQSTWKPNEKYRGSQDYPGAIDGVQRWHTIDGKLRSMYITGAVAFNIAKIGLSIGLSGSAIRSEIDTIRARNADGTDDLVLSDGTLKEGRSWLKASGWQGSFGVGAIWNWRDKLWIGASYTSRPNITGNMTLKGDLSNAFGTAPVSPATPIELTQRLPDIVRFGFRVRPVPKLELRLFGDFTNWKVMDKQCVLDASVADRQCDFANADTALTNPEAFGGDTPDDNVKGVTQHIPRFWKPAGGVRFGASYWVIEAVELYAGVGFDSTAVPVQTIEPALLDSNKMTFSLGGRFRLHQRLHLGLTFTDIAYFKVDTKGQNVLNRFQAPTRAASADGIYKQNIFLTNLYLDVNF</sequence>
<dbReference type="PANTHER" id="PTHR35093:SF8">
    <property type="entry name" value="OUTER MEMBRANE PROTEIN NMB0088-RELATED"/>
    <property type="match status" value="1"/>
</dbReference>
<evidence type="ECO:0000256" key="4">
    <source>
        <dbReference type="ARBA" id="ARBA00022692"/>
    </source>
</evidence>
<dbReference type="Pfam" id="PF03349">
    <property type="entry name" value="Toluene_X"/>
    <property type="match status" value="1"/>
</dbReference>
<name>A0A1I2HY95_9BACT</name>
<dbReference type="SUPFAM" id="SSF56935">
    <property type="entry name" value="Porins"/>
    <property type="match status" value="1"/>
</dbReference>
<evidence type="ECO:0000256" key="5">
    <source>
        <dbReference type="ARBA" id="ARBA00022729"/>
    </source>
</evidence>
<dbReference type="RefSeq" id="WP_143141401.1">
    <property type="nucleotide sequence ID" value="NZ_FOMX01000050.1"/>
</dbReference>
<dbReference type="EMBL" id="FOMX01000050">
    <property type="protein sequence ID" value="SFF34458.1"/>
    <property type="molecule type" value="Genomic_DNA"/>
</dbReference>
<evidence type="ECO:0000256" key="7">
    <source>
        <dbReference type="ARBA" id="ARBA00023237"/>
    </source>
</evidence>
<accession>A0A1I2HY95</accession>
<keyword evidence="6" id="KW-0472">Membrane</keyword>
<evidence type="ECO:0000256" key="8">
    <source>
        <dbReference type="SAM" id="SignalP"/>
    </source>
</evidence>